<sequence length="255" mass="27261">MLVLVDHSAEAVASAYVQAGDLSGVGDGFGECAQRRGCLQGTVGAVLVVELLVLAQDMPQVVPVPDQGAVEELAAEAEQPSQTPGSLLTRPNRVTVQPPPTSSTIGRLIGEIRPLLAERGFAVLGRPGVRLCALEDVSAYAEAEDVTLRIDGMETQVRRPRAGRPGRSAFVSGKRKQNTVQTTTISDAQGRTLWWGAVRPSRMHDQTAMRTKAIAEQFRLYPTVKGRGRRRLPGPGERVPRSGIGPAEETEGPGR</sequence>
<evidence type="ECO:0000256" key="1">
    <source>
        <dbReference type="ARBA" id="ARBA00001968"/>
    </source>
</evidence>
<name>A0AAU2VFD8_9ACTN</name>
<evidence type="ECO:0000256" key="3">
    <source>
        <dbReference type="SAM" id="MobiDB-lite"/>
    </source>
</evidence>
<protein>
    <recommendedName>
        <fullName evidence="4">DDE Tnp4 domain-containing protein</fullName>
    </recommendedName>
</protein>
<feature type="region of interest" description="Disordered" evidence="3">
    <location>
        <begin position="158"/>
        <end position="178"/>
    </location>
</feature>
<gene>
    <name evidence="5" type="ORF">OG549_39395</name>
</gene>
<keyword evidence="2" id="KW-0479">Metal-binding</keyword>
<evidence type="ECO:0000256" key="2">
    <source>
        <dbReference type="ARBA" id="ARBA00022723"/>
    </source>
</evidence>
<evidence type="ECO:0000313" key="5">
    <source>
        <dbReference type="EMBL" id="WTW66202.1"/>
    </source>
</evidence>
<feature type="region of interest" description="Disordered" evidence="3">
    <location>
        <begin position="76"/>
        <end position="102"/>
    </location>
</feature>
<comment type="cofactor">
    <cofactor evidence="1">
        <name>a divalent metal cation</name>
        <dbReference type="ChEBI" id="CHEBI:60240"/>
    </cofactor>
</comment>
<dbReference type="GO" id="GO:0046872">
    <property type="term" value="F:metal ion binding"/>
    <property type="evidence" value="ECO:0007669"/>
    <property type="project" value="UniProtKB-KW"/>
</dbReference>
<feature type="region of interest" description="Disordered" evidence="3">
    <location>
        <begin position="225"/>
        <end position="255"/>
    </location>
</feature>
<accession>A0AAU2VFD8</accession>
<dbReference type="InterPro" id="IPR027806">
    <property type="entry name" value="HARBI1_dom"/>
</dbReference>
<organism evidence="5">
    <name type="scientific">Streptomyces sp. NBC_00003</name>
    <dbReference type="NCBI Taxonomy" id="2903608"/>
    <lineage>
        <taxon>Bacteria</taxon>
        <taxon>Bacillati</taxon>
        <taxon>Actinomycetota</taxon>
        <taxon>Actinomycetes</taxon>
        <taxon>Kitasatosporales</taxon>
        <taxon>Streptomycetaceae</taxon>
        <taxon>Streptomyces</taxon>
    </lineage>
</organism>
<dbReference type="AlphaFoldDB" id="A0AAU2VFD8"/>
<dbReference type="EMBL" id="CP108318">
    <property type="protein sequence ID" value="WTW66202.1"/>
    <property type="molecule type" value="Genomic_DNA"/>
</dbReference>
<reference evidence="5" key="1">
    <citation type="submission" date="2022-10" db="EMBL/GenBank/DDBJ databases">
        <title>The complete genomes of actinobacterial strains from the NBC collection.</title>
        <authorList>
            <person name="Joergensen T.S."/>
            <person name="Alvarez Arevalo M."/>
            <person name="Sterndorff E.B."/>
            <person name="Faurdal D."/>
            <person name="Vuksanovic O."/>
            <person name="Mourched A.-S."/>
            <person name="Charusanti P."/>
            <person name="Shaw S."/>
            <person name="Blin K."/>
            <person name="Weber T."/>
        </authorList>
    </citation>
    <scope>NUCLEOTIDE SEQUENCE</scope>
    <source>
        <strain evidence="5">NBC_00003</strain>
    </source>
</reference>
<evidence type="ECO:0000259" key="4">
    <source>
        <dbReference type="Pfam" id="PF13359"/>
    </source>
</evidence>
<dbReference type="Pfam" id="PF13359">
    <property type="entry name" value="DDE_Tnp_4"/>
    <property type="match status" value="1"/>
</dbReference>
<proteinExistence type="predicted"/>
<feature type="domain" description="DDE Tnp4" evidence="4">
    <location>
        <begin position="150"/>
        <end position="219"/>
    </location>
</feature>